<dbReference type="EMBL" id="MU853435">
    <property type="protein sequence ID" value="KAK4130520.1"/>
    <property type="molecule type" value="Genomic_DNA"/>
</dbReference>
<protein>
    <submittedName>
        <fullName evidence="2">Uncharacterized protein</fullName>
    </submittedName>
</protein>
<feature type="region of interest" description="Disordered" evidence="1">
    <location>
        <begin position="113"/>
        <end position="142"/>
    </location>
</feature>
<feature type="compositionally biased region" description="Polar residues" evidence="1">
    <location>
        <begin position="1230"/>
        <end position="1239"/>
    </location>
</feature>
<accession>A0AAN6Z991</accession>
<feature type="compositionally biased region" description="Basic and acidic residues" evidence="1">
    <location>
        <begin position="576"/>
        <end position="600"/>
    </location>
</feature>
<feature type="region of interest" description="Disordered" evidence="1">
    <location>
        <begin position="851"/>
        <end position="918"/>
    </location>
</feature>
<feature type="compositionally biased region" description="Basic and acidic residues" evidence="1">
    <location>
        <begin position="412"/>
        <end position="426"/>
    </location>
</feature>
<dbReference type="Proteomes" id="UP001304895">
    <property type="component" value="Unassembled WGS sequence"/>
</dbReference>
<reference evidence="2" key="2">
    <citation type="submission" date="2023-05" db="EMBL/GenBank/DDBJ databases">
        <authorList>
            <consortium name="Lawrence Berkeley National Laboratory"/>
            <person name="Steindorff A."/>
            <person name="Hensen N."/>
            <person name="Bonometti L."/>
            <person name="Westerberg I."/>
            <person name="Brannstrom I.O."/>
            <person name="Guillou S."/>
            <person name="Cros-Aarteil S."/>
            <person name="Calhoun S."/>
            <person name="Haridas S."/>
            <person name="Kuo A."/>
            <person name="Mondo S."/>
            <person name="Pangilinan J."/>
            <person name="Riley R."/>
            <person name="Labutti K."/>
            <person name="Andreopoulos B."/>
            <person name="Lipzen A."/>
            <person name="Chen C."/>
            <person name="Yanf M."/>
            <person name="Daum C."/>
            <person name="Ng V."/>
            <person name="Clum A."/>
            <person name="Ohm R."/>
            <person name="Martin F."/>
            <person name="Silar P."/>
            <person name="Natvig D."/>
            <person name="Lalanne C."/>
            <person name="Gautier V."/>
            <person name="Ament-Velasquez S.L."/>
            <person name="Kruys A."/>
            <person name="Hutchinson M.I."/>
            <person name="Powell A.J."/>
            <person name="Barry K."/>
            <person name="Miller A.N."/>
            <person name="Grigoriev I.V."/>
            <person name="Debuchy R."/>
            <person name="Gladieux P."/>
            <person name="Thoren M.H."/>
            <person name="Johannesson H."/>
        </authorList>
    </citation>
    <scope>NUCLEOTIDE SEQUENCE</scope>
    <source>
        <strain evidence="2">CBS 123565</strain>
    </source>
</reference>
<feature type="region of interest" description="Disordered" evidence="1">
    <location>
        <begin position="950"/>
        <end position="1011"/>
    </location>
</feature>
<feature type="region of interest" description="Disordered" evidence="1">
    <location>
        <begin position="155"/>
        <end position="186"/>
    </location>
</feature>
<keyword evidence="3" id="KW-1185">Reference proteome</keyword>
<feature type="compositionally biased region" description="Polar residues" evidence="1">
    <location>
        <begin position="445"/>
        <end position="458"/>
    </location>
</feature>
<feature type="compositionally biased region" description="Low complexity" evidence="1">
    <location>
        <begin position="979"/>
        <end position="1011"/>
    </location>
</feature>
<feature type="compositionally biased region" description="Low complexity" evidence="1">
    <location>
        <begin position="113"/>
        <end position="136"/>
    </location>
</feature>
<feature type="compositionally biased region" description="Low complexity" evidence="1">
    <location>
        <begin position="889"/>
        <end position="903"/>
    </location>
</feature>
<feature type="region of interest" description="Disordered" evidence="1">
    <location>
        <begin position="322"/>
        <end position="559"/>
    </location>
</feature>
<feature type="region of interest" description="Disordered" evidence="1">
    <location>
        <begin position="1056"/>
        <end position="1085"/>
    </location>
</feature>
<gene>
    <name evidence="2" type="ORF">BT67DRAFT_215899</name>
</gene>
<feature type="compositionally biased region" description="Pro residues" evidence="1">
    <location>
        <begin position="283"/>
        <end position="293"/>
    </location>
</feature>
<reference evidence="2" key="1">
    <citation type="journal article" date="2023" name="Mol. Phylogenet. Evol.">
        <title>Genome-scale phylogeny and comparative genomics of the fungal order Sordariales.</title>
        <authorList>
            <person name="Hensen N."/>
            <person name="Bonometti L."/>
            <person name="Westerberg I."/>
            <person name="Brannstrom I.O."/>
            <person name="Guillou S."/>
            <person name="Cros-Aarteil S."/>
            <person name="Calhoun S."/>
            <person name="Haridas S."/>
            <person name="Kuo A."/>
            <person name="Mondo S."/>
            <person name="Pangilinan J."/>
            <person name="Riley R."/>
            <person name="LaButti K."/>
            <person name="Andreopoulos B."/>
            <person name="Lipzen A."/>
            <person name="Chen C."/>
            <person name="Yan M."/>
            <person name="Daum C."/>
            <person name="Ng V."/>
            <person name="Clum A."/>
            <person name="Steindorff A."/>
            <person name="Ohm R.A."/>
            <person name="Martin F."/>
            <person name="Silar P."/>
            <person name="Natvig D.O."/>
            <person name="Lalanne C."/>
            <person name="Gautier V."/>
            <person name="Ament-Velasquez S.L."/>
            <person name="Kruys A."/>
            <person name="Hutchinson M.I."/>
            <person name="Powell A.J."/>
            <person name="Barry K."/>
            <person name="Miller A.N."/>
            <person name="Grigoriev I.V."/>
            <person name="Debuchy R."/>
            <person name="Gladieux P."/>
            <person name="Hiltunen Thoren M."/>
            <person name="Johannesson H."/>
        </authorList>
    </citation>
    <scope>NUCLEOTIDE SEQUENCE</scope>
    <source>
        <strain evidence="2">CBS 123565</strain>
    </source>
</reference>
<organism evidence="2 3">
    <name type="scientific">Trichocladium antarcticum</name>
    <dbReference type="NCBI Taxonomy" id="1450529"/>
    <lineage>
        <taxon>Eukaryota</taxon>
        <taxon>Fungi</taxon>
        <taxon>Dikarya</taxon>
        <taxon>Ascomycota</taxon>
        <taxon>Pezizomycotina</taxon>
        <taxon>Sordariomycetes</taxon>
        <taxon>Sordariomycetidae</taxon>
        <taxon>Sordariales</taxon>
        <taxon>Chaetomiaceae</taxon>
        <taxon>Trichocladium</taxon>
    </lineage>
</organism>
<evidence type="ECO:0000313" key="2">
    <source>
        <dbReference type="EMBL" id="KAK4130520.1"/>
    </source>
</evidence>
<feature type="region of interest" description="Disordered" evidence="1">
    <location>
        <begin position="759"/>
        <end position="802"/>
    </location>
</feature>
<feature type="compositionally biased region" description="Polar residues" evidence="1">
    <location>
        <begin position="624"/>
        <end position="639"/>
    </location>
</feature>
<comment type="caution">
    <text evidence="2">The sequence shown here is derived from an EMBL/GenBank/DDBJ whole genome shotgun (WGS) entry which is preliminary data.</text>
</comment>
<evidence type="ECO:0000256" key="1">
    <source>
        <dbReference type="SAM" id="MobiDB-lite"/>
    </source>
</evidence>
<feature type="compositionally biased region" description="Basic and acidic residues" evidence="1">
    <location>
        <begin position="381"/>
        <end position="391"/>
    </location>
</feature>
<evidence type="ECO:0000313" key="3">
    <source>
        <dbReference type="Proteomes" id="UP001304895"/>
    </source>
</evidence>
<proteinExistence type="predicted"/>
<dbReference type="AlphaFoldDB" id="A0AAN6Z991"/>
<feature type="region of interest" description="Disordered" evidence="1">
    <location>
        <begin position="576"/>
        <end position="709"/>
    </location>
</feature>
<feature type="compositionally biased region" description="Polar residues" evidence="1">
    <location>
        <begin position="396"/>
        <end position="408"/>
    </location>
</feature>
<feature type="compositionally biased region" description="Basic residues" evidence="1">
    <location>
        <begin position="1169"/>
        <end position="1180"/>
    </location>
</feature>
<feature type="compositionally biased region" description="Low complexity" evidence="1">
    <location>
        <begin position="651"/>
        <end position="666"/>
    </location>
</feature>
<sequence>MAVVADCMCPARFQAITIDTDSHNVDPNRPQVNGDSAASATDEFENKHITDIVDDLVNSTEVSISGGSDNEAKGKEGTIRHVRTSSTIKKPASFKAINVNKTFLTAKAPAPTTQPKAIEKAPTVSTSTASPTGTPTISRPRLVAKSGGGLVAKAASGANGGKPGSAPDARAVWNKNRPVPPPEPKKYTDEELAKYGIHMAARLHPDDVKGQSNWADIDDDDDDWTPEAITWKDGTKVALAHTDDHLAPPPTPPEPAPRQAMKEYGVIDKVKLPPTGLPAASPVAPPAAPPVAPPSGRSPSIKPGVLASGKGLVLKGVPEKPTLVAKPPAPPTPAKSPWAPLPKVERVSPVAADMPGHGGAKYPPRDPSMHRANLPLPPKEIAADDFSRAPWREGGPSSNRELFNSQSGRYEPVVDRRGSMRQEVPHGRQPPVLQRHHDQHGPGEQTGTLHVGSNTNEQLDPYGRRRGSSNVSGGSGGWQRPRGLEHPLAPPELINARRESMTGRSDGPASPSGLQGGPRYGHGWQPRASPSMAHATPYQQAGQGPVLPPVQQPAVAAVTEEDYELQKTLMRERRELARRRREEEEATEEAARRERIRLKLEALGPAPESNSAKKPAPKDHGKEQASTPTQIQARENPATQKPVPAEEVKAPEQAVPVVAVPQSKQPDPQPNEMQTQVLPTSDAAESRPQPHGANHGRSWAPAARPTDRHPAVTWGAQPSAVNVWGAPNNNRSLGNGTFAVDIGAPQIAQVPGPIAPPNGARPATASQPVVSIPTPKQPPIGPPRRVSRNEQAPGRAGEREIKENPWVAAVRVNDDKFSEMLNSQYEERDRRLQAEGRSVADIQPVIKDTWRPTKLDGTGMRTEDTTKQTLNIGQENPWAASAESKSTGAPQQASSAVSSAAPSEYGQIGHSTPPTRDMASASILGAKAMAPQQGRGSRFFPARDIRQETHAETVRPKSPSPPPPDMAGHPAFDGDATHPHVSLPRPHPVVRLPPSVAKESQADAPAAGQARAQAPNFAWAAQAAYKEDEGAPRTCDNTWQARIDSLLGGRKVHAKPTGAEGLRFPPHQQPAGSWEKDGSATTKGMSEECFEEQEMGSVPPIRIPNMIPEMAWQPSPEPKGLNKKLYAVVSTRESITFPVDMSGAGPVWHVHIPGGASKSITVPFGRARSNPRRGGPRGGRHTTGPRQGKGRETASYTAEQGAGAGGSGPRPNAPPSRNSRGSYRGRDSWSRNAAAQIQT</sequence>
<feature type="region of interest" description="Disordered" evidence="1">
    <location>
        <begin position="1156"/>
        <end position="1239"/>
    </location>
</feature>
<feature type="region of interest" description="Disordered" evidence="1">
    <location>
        <begin position="277"/>
        <end position="298"/>
    </location>
</feature>
<name>A0AAN6Z991_9PEZI</name>